<sequence length="943" mass="106025">MTYNPGQFAKKYQLSLETARQDYPQYGTCGLELELFLLDSDLRPLLTVGTGPGKKSFVDYLRENHIPESVRDLTDLEAFQWMIEWGTHPYYSARGAIYEGRILQGVVLNALHQAGQKFDEKLHIWHGNLPYQTTVNYDSIPGGWHIAKRRYIERCVDTYGDALSTAGNHANISLPEPLLAWDFMHLPASARKDTHLDNYKNDFYITATRLLRAFAPLFIATSASSPFQSEIRDGRAVVILTEHNSLRSLIFPKPPALDVPDLYRSHQDYLQTSYDLVRQGVRFGNNNWMPVRARSLEERVERLVEVTSEELERLYSSGLYASGEVQSLDEMAHQIEIQNMLARVDLPMTRVEVRTDDGGNPLDLELANMTLKNLLMMRIYADPEFARAFRYDSEDIRRARRNETIAGQKGLVAEIDNPFTGKPITMREFLRWTLDKVRPLAEALDQWDQLHPLKEMVAGAPNTAQRLREEVRAQIGLGDEVPPELFREIVTKHEKMIEEEVEYIASSVALWDDEKEKLGDILNRLRSQAHKDPLAPIRYSAKQENLINIEYPNITSEIVDLAIRLIRIPSVTASANERLDEVHRAGVFIYDYLRSHGLSVRFFDEQKYPSILVGFPGQGLAPVMLSGHFDVVEPDPDDGQFKPRIEGDYLWGRGAGDMKVVVATYMVWLKDTLKQGAPYPPINLLLVGNEENGEGEAMGTPHVLNLLEKESGYSPDIFIAGERTEESGEGLWGEICTENRGAMRFDLIATGQRGHSGIAGAQADLSDQLIHARAKIQELANKYLTLSSPDKWQSQVRFPFIQIGSPGIYNITADHGIMGVEIRSIPEDDLESLINETKAYCYENGLEIQIGAMEGGIACDPTNPYLQPLIEAVGLASGEKACLGRKLPGTSARFAPGGQGVVWGQSGIGPHSSQERHFIPSILPYYQVLQAYGKLLIEKKSAN</sequence>
<dbReference type="InterPro" id="IPR014746">
    <property type="entry name" value="Gln_synth/guanido_kin_cat_dom"/>
</dbReference>
<dbReference type="Gene3D" id="3.40.630.10">
    <property type="entry name" value="Zn peptidases"/>
    <property type="match status" value="1"/>
</dbReference>
<reference evidence="7 8" key="1">
    <citation type="submission" date="2020-08" db="EMBL/GenBank/DDBJ databases">
        <title>Bridging the membrane lipid divide: bacteria of the FCB group superphylum have the potential to synthesize archaeal ether lipids.</title>
        <authorList>
            <person name="Villanueva L."/>
            <person name="Von Meijenfeldt F.A.B."/>
            <person name="Westbye A.B."/>
            <person name="Yadav S."/>
            <person name="Hopmans E.C."/>
            <person name="Dutilh B.E."/>
            <person name="Sinninghe Damste J.S."/>
        </authorList>
    </citation>
    <scope>NUCLEOTIDE SEQUENCE [LARGE SCALE GENOMIC DNA]</scope>
    <source>
        <strain evidence="7">NIOZ-UU36</strain>
    </source>
</reference>
<evidence type="ECO:0000256" key="2">
    <source>
        <dbReference type="ARBA" id="ARBA00006247"/>
    </source>
</evidence>
<dbReference type="EMBL" id="JACNJN010000075">
    <property type="protein sequence ID" value="MBC8334664.1"/>
    <property type="molecule type" value="Genomic_DNA"/>
</dbReference>
<keyword evidence="5" id="KW-0862">Zinc</keyword>
<evidence type="ECO:0000256" key="6">
    <source>
        <dbReference type="ARBA" id="ARBA00048819"/>
    </source>
</evidence>
<comment type="similarity">
    <text evidence="2">Belongs to the peptidase M20A family.</text>
</comment>
<dbReference type="SUPFAM" id="SSF53187">
    <property type="entry name" value="Zn-dependent exopeptidases"/>
    <property type="match status" value="1"/>
</dbReference>
<dbReference type="Pfam" id="PF04107">
    <property type="entry name" value="GCS2"/>
    <property type="match status" value="1"/>
</dbReference>
<comment type="caution">
    <text evidence="7">The sequence shown here is derived from an EMBL/GenBank/DDBJ whole genome shotgun (WGS) entry which is preliminary data.</text>
</comment>
<evidence type="ECO:0000256" key="3">
    <source>
        <dbReference type="ARBA" id="ARBA00022723"/>
    </source>
</evidence>
<keyword evidence="3" id="KW-0479">Metal-binding</keyword>
<protein>
    <submittedName>
        <fullName evidence="7">M20/M25/M40 family metallo-hydrolase</fullName>
    </submittedName>
</protein>
<dbReference type="SUPFAM" id="SSF55931">
    <property type="entry name" value="Glutamine synthetase/guanido kinase"/>
    <property type="match status" value="1"/>
</dbReference>
<accession>A0A8J6TI44</accession>
<evidence type="ECO:0000313" key="8">
    <source>
        <dbReference type="Proteomes" id="UP000614469"/>
    </source>
</evidence>
<dbReference type="Gene3D" id="3.30.590.20">
    <property type="match status" value="1"/>
</dbReference>
<dbReference type="InterPro" id="IPR036264">
    <property type="entry name" value="Bact_exopeptidase_dim_dom"/>
</dbReference>
<dbReference type="InterPro" id="IPR050072">
    <property type="entry name" value="Peptidase_M20A"/>
</dbReference>
<dbReference type="AlphaFoldDB" id="A0A8J6TI44"/>
<comment type="catalytic activity">
    <reaction evidence="6">
        <text>L-cysteine + L-glutamate + ATP = gamma-L-glutamyl-L-cysteine + ADP + phosphate + H(+)</text>
        <dbReference type="Rhea" id="RHEA:13285"/>
        <dbReference type="ChEBI" id="CHEBI:15378"/>
        <dbReference type="ChEBI" id="CHEBI:29985"/>
        <dbReference type="ChEBI" id="CHEBI:30616"/>
        <dbReference type="ChEBI" id="CHEBI:35235"/>
        <dbReference type="ChEBI" id="CHEBI:43474"/>
        <dbReference type="ChEBI" id="CHEBI:58173"/>
        <dbReference type="ChEBI" id="CHEBI:456216"/>
        <dbReference type="EC" id="6.3.2.2"/>
    </reaction>
</comment>
<evidence type="ECO:0000256" key="5">
    <source>
        <dbReference type="ARBA" id="ARBA00022833"/>
    </source>
</evidence>
<dbReference type="GO" id="GO:0016787">
    <property type="term" value="F:hydrolase activity"/>
    <property type="evidence" value="ECO:0007669"/>
    <property type="project" value="UniProtKB-KW"/>
</dbReference>
<dbReference type="InterPro" id="IPR006336">
    <property type="entry name" value="GCS2"/>
</dbReference>
<dbReference type="Pfam" id="PF01546">
    <property type="entry name" value="Peptidase_M20"/>
    <property type="match status" value="1"/>
</dbReference>
<evidence type="ECO:0000313" key="7">
    <source>
        <dbReference type="EMBL" id="MBC8334664.1"/>
    </source>
</evidence>
<gene>
    <name evidence="7" type="ORF">H8E29_05320</name>
</gene>
<dbReference type="Gene3D" id="3.30.70.360">
    <property type="match status" value="1"/>
</dbReference>
<dbReference type="InterPro" id="IPR001261">
    <property type="entry name" value="ArgE/DapE_CS"/>
</dbReference>
<dbReference type="Proteomes" id="UP000614469">
    <property type="component" value="Unassembled WGS sequence"/>
</dbReference>
<evidence type="ECO:0000256" key="1">
    <source>
        <dbReference type="ARBA" id="ARBA00001947"/>
    </source>
</evidence>
<organism evidence="7 8">
    <name type="scientific">Candidatus Desulfolinea nitratireducens</name>
    <dbReference type="NCBI Taxonomy" id="2841698"/>
    <lineage>
        <taxon>Bacteria</taxon>
        <taxon>Bacillati</taxon>
        <taxon>Chloroflexota</taxon>
        <taxon>Anaerolineae</taxon>
        <taxon>Anaerolineales</taxon>
        <taxon>Anaerolineales incertae sedis</taxon>
        <taxon>Candidatus Desulfolinea</taxon>
    </lineage>
</organism>
<keyword evidence="4" id="KW-0378">Hydrolase</keyword>
<evidence type="ECO:0000256" key="4">
    <source>
        <dbReference type="ARBA" id="ARBA00022801"/>
    </source>
</evidence>
<name>A0A8J6TI44_9CHLR</name>
<dbReference type="PANTHER" id="PTHR43808:SF8">
    <property type="entry name" value="PEPTIDASE M20 DIMERISATION DOMAIN-CONTAINING PROTEIN"/>
    <property type="match status" value="1"/>
</dbReference>
<dbReference type="SUPFAM" id="SSF55031">
    <property type="entry name" value="Bacterial exopeptidase dimerisation domain"/>
    <property type="match status" value="1"/>
</dbReference>
<comment type="cofactor">
    <cofactor evidence="1">
        <name>Zn(2+)</name>
        <dbReference type="ChEBI" id="CHEBI:29105"/>
    </cofactor>
</comment>
<dbReference type="PROSITE" id="PS00758">
    <property type="entry name" value="ARGE_DAPE_CPG2_1"/>
    <property type="match status" value="1"/>
</dbReference>
<dbReference type="GO" id="GO:0046872">
    <property type="term" value="F:metal ion binding"/>
    <property type="evidence" value="ECO:0007669"/>
    <property type="project" value="UniProtKB-KW"/>
</dbReference>
<proteinExistence type="inferred from homology"/>
<dbReference type="PANTHER" id="PTHR43808">
    <property type="entry name" value="ACETYLORNITHINE DEACETYLASE"/>
    <property type="match status" value="1"/>
</dbReference>
<dbReference type="InterPro" id="IPR002933">
    <property type="entry name" value="Peptidase_M20"/>
</dbReference>